<dbReference type="Pfam" id="PF13439">
    <property type="entry name" value="Glyco_transf_4"/>
    <property type="match status" value="1"/>
</dbReference>
<dbReference type="PANTHER" id="PTHR12526:SF510">
    <property type="entry name" value="D-INOSITOL 3-PHOSPHATE GLYCOSYLTRANSFERASE"/>
    <property type="match status" value="1"/>
</dbReference>
<evidence type="ECO:0000313" key="5">
    <source>
        <dbReference type="EMBL" id="NLP62043.1"/>
    </source>
</evidence>
<evidence type="ECO:0000259" key="3">
    <source>
        <dbReference type="Pfam" id="PF00534"/>
    </source>
</evidence>
<dbReference type="Gene3D" id="3.40.50.2000">
    <property type="entry name" value="Glycogen Phosphorylase B"/>
    <property type="match status" value="2"/>
</dbReference>
<dbReference type="SUPFAM" id="SSF53756">
    <property type="entry name" value="UDP-Glycosyltransferase/glycogen phosphorylase"/>
    <property type="match status" value="1"/>
</dbReference>
<evidence type="ECO:0000313" key="6">
    <source>
        <dbReference type="Proteomes" id="UP000030460"/>
    </source>
</evidence>
<organism evidence="5 6">
    <name type="scientific">Paraburkholderia sacchari</name>
    <dbReference type="NCBI Taxonomy" id="159450"/>
    <lineage>
        <taxon>Bacteria</taxon>
        <taxon>Pseudomonadati</taxon>
        <taxon>Pseudomonadota</taxon>
        <taxon>Betaproteobacteria</taxon>
        <taxon>Burkholderiales</taxon>
        <taxon>Burkholderiaceae</taxon>
        <taxon>Paraburkholderia</taxon>
    </lineage>
</organism>
<dbReference type="RefSeq" id="WP_161790880.1">
    <property type="nucleotide sequence ID" value="NZ_CADFGF010000003.1"/>
</dbReference>
<feature type="domain" description="Glycosyl transferase family 1" evidence="3">
    <location>
        <begin position="182"/>
        <end position="336"/>
    </location>
</feature>
<keyword evidence="6" id="KW-1185">Reference proteome</keyword>
<evidence type="ECO:0000256" key="1">
    <source>
        <dbReference type="ARBA" id="ARBA00022676"/>
    </source>
</evidence>
<proteinExistence type="predicted"/>
<protein>
    <submittedName>
        <fullName evidence="5">Glycosyltransferase family 4 protein</fullName>
    </submittedName>
</protein>
<accession>A0A8T6ZBM8</accession>
<reference evidence="5" key="2">
    <citation type="submission" date="2020-04" db="EMBL/GenBank/DDBJ databases">
        <authorList>
            <person name="Alexandrino P."/>
            <person name="Mendonca T."/>
            <person name="Guaman L."/>
            <person name="Cherix J."/>
            <person name="Lozano-Sakalauskas G."/>
            <person name="Fujita A."/>
            <person name="Filho E.R."/>
            <person name="Long P."/>
            <person name="Padilla G."/>
            <person name="Taciro M.K."/>
            <person name="Gomez J.G."/>
            <person name="Silva L.F."/>
            <person name="Torres M."/>
        </authorList>
    </citation>
    <scope>NUCLEOTIDE SEQUENCE</scope>
    <source>
        <strain evidence="5">LMG 19450</strain>
    </source>
</reference>
<evidence type="ECO:0000256" key="2">
    <source>
        <dbReference type="ARBA" id="ARBA00022679"/>
    </source>
</evidence>
<dbReference type="Proteomes" id="UP000030460">
    <property type="component" value="Unassembled WGS sequence"/>
</dbReference>
<dbReference type="EMBL" id="JTDB02000003">
    <property type="protein sequence ID" value="NLP62043.1"/>
    <property type="molecule type" value="Genomic_DNA"/>
</dbReference>
<dbReference type="GO" id="GO:0016757">
    <property type="term" value="F:glycosyltransferase activity"/>
    <property type="evidence" value="ECO:0007669"/>
    <property type="project" value="UniProtKB-KW"/>
</dbReference>
<keyword evidence="2" id="KW-0808">Transferase</keyword>
<keyword evidence="1" id="KW-0328">Glycosyltransferase</keyword>
<dbReference type="InterPro" id="IPR028098">
    <property type="entry name" value="Glyco_trans_4-like_N"/>
</dbReference>
<dbReference type="OrthoDB" id="484631at2"/>
<gene>
    <name evidence="5" type="ORF">NH14_012830</name>
</gene>
<dbReference type="AlphaFoldDB" id="A0A8T6ZBM8"/>
<sequence>MLHIGPDREARGGIASVLRVMGESSALFENVGVELRFVGTTLSGGRSLLPKAMVFLRAIWCLVIALARSEIDIVHIHSALKGSLVRKTLFAGICCLFRKRYVFQIHNGGFFERYSKMAGTSRLIVRLALRRAERVIVLSDHMRERAVEGGILSADRCAIVYNGIADPLHGHVPLMRRDHGAVRIVFLGLISEAKGIGSLLSAVENLADMTGEFFVTVYGTGEIASFEKELMSRRLNEVISYGGWIDGEEKQAVLASADIFVLPSRSEGFSVAVLEAMAHGLAIVSTAIPGIVDAVRNDIEAMLVAPDDAAALATAIRDLLGNSELRVKLGAAARRRYLECFTVEKMACDLSEIYTSCV</sequence>
<dbReference type="Pfam" id="PF00534">
    <property type="entry name" value="Glycos_transf_1"/>
    <property type="match status" value="1"/>
</dbReference>
<dbReference type="PANTHER" id="PTHR12526">
    <property type="entry name" value="GLYCOSYLTRANSFERASE"/>
    <property type="match status" value="1"/>
</dbReference>
<dbReference type="CDD" id="cd03801">
    <property type="entry name" value="GT4_PimA-like"/>
    <property type="match status" value="1"/>
</dbReference>
<reference evidence="5" key="1">
    <citation type="journal article" date="2015" name="Genome Announc.">
        <title>Draft Genome Sequence of the Polyhydroxyalkanoate-Producing Bacterium Burkholderia sacchari LMG 19450 Isolated from Brazilian Sugarcane Plantation Soil.</title>
        <authorList>
            <person name="Alexandrino P.M."/>
            <person name="Mendonca T.T."/>
            <person name="Guaman Bautista L.P."/>
            <person name="Cherix J."/>
            <person name="Lozano-Sakalauskas G.C."/>
            <person name="Fujita A."/>
            <person name="Ramos Filho E."/>
            <person name="Long P."/>
            <person name="Padilla G."/>
            <person name="Taciro M.K."/>
            <person name="Gomez J.G."/>
            <person name="Silva L.F."/>
        </authorList>
    </citation>
    <scope>NUCLEOTIDE SEQUENCE</scope>
    <source>
        <strain evidence="5">LMG 19450</strain>
    </source>
</reference>
<feature type="domain" description="Glycosyltransferase subfamily 4-like N-terminal" evidence="4">
    <location>
        <begin position="49"/>
        <end position="164"/>
    </location>
</feature>
<evidence type="ECO:0000259" key="4">
    <source>
        <dbReference type="Pfam" id="PF13439"/>
    </source>
</evidence>
<comment type="caution">
    <text evidence="5">The sequence shown here is derived from an EMBL/GenBank/DDBJ whole genome shotgun (WGS) entry which is preliminary data.</text>
</comment>
<dbReference type="InterPro" id="IPR001296">
    <property type="entry name" value="Glyco_trans_1"/>
</dbReference>
<name>A0A8T6ZBM8_9BURK</name>